<evidence type="ECO:0000256" key="1">
    <source>
        <dbReference type="SAM" id="Coils"/>
    </source>
</evidence>
<feature type="coiled-coil region" evidence="1">
    <location>
        <begin position="53"/>
        <end position="87"/>
    </location>
</feature>
<dbReference type="EMBL" id="LR787426">
    <property type="protein sequence ID" value="CAB3263288.1"/>
    <property type="molecule type" value="mRNA"/>
</dbReference>
<accession>A0A6F9DJX5</accession>
<reference evidence="2" key="1">
    <citation type="submission" date="2020-04" db="EMBL/GenBank/DDBJ databases">
        <authorList>
            <person name="Neveu A P."/>
        </authorList>
    </citation>
    <scope>NUCLEOTIDE SEQUENCE</scope>
    <source>
        <tissue evidence="2">Whole embryo</tissue>
    </source>
</reference>
<keyword evidence="1" id="KW-0175">Coiled coil</keyword>
<gene>
    <name evidence="2" type="primary">LOC108950143</name>
</gene>
<protein>
    <submittedName>
        <fullName evidence="2">Uncharacterized protein LOC108950143</fullName>
    </submittedName>
</protein>
<evidence type="ECO:0000313" key="2">
    <source>
        <dbReference type="EMBL" id="CAB3263288.1"/>
    </source>
</evidence>
<dbReference type="AlphaFoldDB" id="A0A6F9DJX5"/>
<organism evidence="2">
    <name type="scientific">Phallusia mammillata</name>
    <dbReference type="NCBI Taxonomy" id="59560"/>
    <lineage>
        <taxon>Eukaryota</taxon>
        <taxon>Metazoa</taxon>
        <taxon>Chordata</taxon>
        <taxon>Tunicata</taxon>
        <taxon>Ascidiacea</taxon>
        <taxon>Phlebobranchia</taxon>
        <taxon>Ascidiidae</taxon>
        <taxon>Phallusia</taxon>
    </lineage>
</organism>
<proteinExistence type="evidence at transcript level"/>
<sequence>MTLKQVQAEVKQLVEDLKSVREVQAKLANNSNKNAVSVSAEPTVSAGPTAEVLAELNKNILNIETRVKQLEDRLSQQEQQLDDMEQYGRRNCLILHGCKNVPKGSYWELEPYILNILNTKIKLPLKVEKSDIDIAHTLPSKKGTPIIIKFVRRTIRQEVFNNKRNLAGSGMVITESLTKKRLALVQRCREKCGERSTWTINGNVYVFHENKKKMSPLY</sequence>
<name>A0A6F9DJX5_9ASCI</name>